<keyword evidence="2 4" id="KW-0560">Oxidoreductase</keyword>
<organism evidence="7 8">
    <name type="scientific">Phoenicibacter congonensis</name>
    <dbReference type="NCBI Taxonomy" id="1944646"/>
    <lineage>
        <taxon>Bacteria</taxon>
        <taxon>Bacillati</taxon>
        <taxon>Actinomycetota</taxon>
        <taxon>Coriobacteriia</taxon>
        <taxon>Eggerthellales</taxon>
        <taxon>Eggerthellaceae</taxon>
        <taxon>Phoenicibacter</taxon>
    </lineage>
</organism>
<evidence type="ECO:0000256" key="2">
    <source>
        <dbReference type="ARBA" id="ARBA00023002"/>
    </source>
</evidence>
<dbReference type="InterPro" id="IPR029753">
    <property type="entry name" value="D-isomer_DH_CS"/>
</dbReference>
<feature type="domain" description="D-isomer specific 2-hydroxyacid dehydrogenase catalytic" evidence="5">
    <location>
        <begin position="11"/>
        <end position="319"/>
    </location>
</feature>
<evidence type="ECO:0000313" key="8">
    <source>
        <dbReference type="Proteomes" id="UP001168575"/>
    </source>
</evidence>
<evidence type="ECO:0000313" key="7">
    <source>
        <dbReference type="EMBL" id="MDO4841561.1"/>
    </source>
</evidence>
<evidence type="ECO:0000256" key="3">
    <source>
        <dbReference type="ARBA" id="ARBA00023027"/>
    </source>
</evidence>
<dbReference type="AlphaFoldDB" id="A0AA43RIP0"/>
<dbReference type="SUPFAM" id="SSF51735">
    <property type="entry name" value="NAD(P)-binding Rossmann-fold domains"/>
    <property type="match status" value="1"/>
</dbReference>
<dbReference type="Pfam" id="PF00389">
    <property type="entry name" value="2-Hacid_dh"/>
    <property type="match status" value="1"/>
</dbReference>
<dbReference type="InterPro" id="IPR006139">
    <property type="entry name" value="D-isomer_2_OHA_DH_cat_dom"/>
</dbReference>
<reference evidence="7" key="1">
    <citation type="submission" date="2023-07" db="EMBL/GenBank/DDBJ databases">
        <title>Between Cages and Wild: Unraveling the Impact of Captivity on Animal Microbiomes and Antimicrobial Resistance.</title>
        <authorList>
            <person name="Schmartz G.P."/>
            <person name="Rehner J."/>
            <person name="Schuff M.J."/>
            <person name="Becker S.L."/>
            <person name="Kravczyk M."/>
            <person name="Gurevich A."/>
            <person name="Francke R."/>
            <person name="Mueller R."/>
            <person name="Keller V."/>
            <person name="Keller A."/>
        </authorList>
    </citation>
    <scope>NUCLEOTIDE SEQUENCE</scope>
    <source>
        <strain evidence="7">S12M_St_49</strain>
    </source>
</reference>
<dbReference type="FunFam" id="3.40.50.720:FF:000203">
    <property type="entry name" value="D-3-phosphoglycerate dehydrogenase (SerA)"/>
    <property type="match status" value="1"/>
</dbReference>
<evidence type="ECO:0000259" key="5">
    <source>
        <dbReference type="Pfam" id="PF00389"/>
    </source>
</evidence>
<dbReference type="InterPro" id="IPR050418">
    <property type="entry name" value="D-iso_2-hydroxyacid_DH_PdxB"/>
</dbReference>
<dbReference type="Gene3D" id="3.40.50.720">
    <property type="entry name" value="NAD(P)-binding Rossmann-like Domain"/>
    <property type="match status" value="2"/>
</dbReference>
<dbReference type="InterPro" id="IPR036291">
    <property type="entry name" value="NAD(P)-bd_dom_sf"/>
</dbReference>
<evidence type="ECO:0000256" key="4">
    <source>
        <dbReference type="RuleBase" id="RU003719"/>
    </source>
</evidence>
<keyword evidence="8" id="KW-1185">Reference proteome</keyword>
<dbReference type="PANTHER" id="PTHR43761:SF1">
    <property type="entry name" value="D-ISOMER SPECIFIC 2-HYDROXYACID DEHYDROGENASE CATALYTIC DOMAIN-CONTAINING PROTEIN-RELATED"/>
    <property type="match status" value="1"/>
</dbReference>
<dbReference type="InterPro" id="IPR043322">
    <property type="entry name" value="CtBP"/>
</dbReference>
<keyword evidence="3" id="KW-0520">NAD</keyword>
<dbReference type="CDD" id="cd05299">
    <property type="entry name" value="CtBP_dh"/>
    <property type="match status" value="1"/>
</dbReference>
<evidence type="ECO:0000259" key="6">
    <source>
        <dbReference type="Pfam" id="PF02826"/>
    </source>
</evidence>
<feature type="domain" description="D-isomer specific 2-hydroxyacid dehydrogenase NAD-binding" evidence="6">
    <location>
        <begin position="110"/>
        <end position="287"/>
    </location>
</feature>
<dbReference type="InterPro" id="IPR006140">
    <property type="entry name" value="D-isomer_DH_NAD-bd"/>
</dbReference>
<dbReference type="PROSITE" id="PS00671">
    <property type="entry name" value="D_2_HYDROXYACID_DH_3"/>
    <property type="match status" value="1"/>
</dbReference>
<dbReference type="SUPFAM" id="SSF52283">
    <property type="entry name" value="Formate/glycerate dehydrogenase catalytic domain-like"/>
    <property type="match status" value="1"/>
</dbReference>
<protein>
    <submittedName>
        <fullName evidence="7">C-terminal binding protein</fullName>
    </submittedName>
</protein>
<dbReference type="GO" id="GO:0051287">
    <property type="term" value="F:NAD binding"/>
    <property type="evidence" value="ECO:0007669"/>
    <property type="project" value="InterPro"/>
</dbReference>
<name>A0AA43RIP0_9ACTN</name>
<evidence type="ECO:0000256" key="1">
    <source>
        <dbReference type="ARBA" id="ARBA00005854"/>
    </source>
</evidence>
<dbReference type="Pfam" id="PF02826">
    <property type="entry name" value="2-Hacid_dh_C"/>
    <property type="match status" value="1"/>
</dbReference>
<dbReference type="Proteomes" id="UP001168575">
    <property type="component" value="Unassembled WGS sequence"/>
</dbReference>
<gene>
    <name evidence="7" type="ORF">Q3982_02665</name>
</gene>
<sequence length="324" mass="35144">MALIVDVETDLKENDIEIAMANEAGIDFIRRNGRTPADAIKNLSETGADAALTSYTLFTREVFEACPNLKVVSRTGVGYDEIDVEAATEHGVAVCNVPGYANEAVSDHAIALAMASLRRINESDANLRKGIWGYQQVLPLGQAQGRTFGVIGMGAIGRTVALKAKGLGFRVVCWSRSGRPQGANAEEYEWLELDQLVAQADIISLHTALTPETKHLIDERRIKMMKPTAIVVNTARGKVVDTVALAKALTEGRIWGAGLDVFEQEQPFDFEHPIMKAPHTVLSSHAAFASTESLIELRTRAMQACIDVCLGKIPVDCLNPEVFG</sequence>
<dbReference type="GO" id="GO:0003714">
    <property type="term" value="F:transcription corepressor activity"/>
    <property type="evidence" value="ECO:0007669"/>
    <property type="project" value="InterPro"/>
</dbReference>
<dbReference type="GO" id="GO:0016616">
    <property type="term" value="F:oxidoreductase activity, acting on the CH-OH group of donors, NAD or NADP as acceptor"/>
    <property type="evidence" value="ECO:0007669"/>
    <property type="project" value="InterPro"/>
</dbReference>
<dbReference type="PANTHER" id="PTHR43761">
    <property type="entry name" value="D-ISOMER SPECIFIC 2-HYDROXYACID DEHYDROGENASE FAMILY PROTEIN (AFU_ORTHOLOGUE AFUA_1G13630)"/>
    <property type="match status" value="1"/>
</dbReference>
<comment type="similarity">
    <text evidence="1 4">Belongs to the D-isomer specific 2-hydroxyacid dehydrogenase family.</text>
</comment>
<proteinExistence type="inferred from homology"/>
<comment type="caution">
    <text evidence="7">The sequence shown here is derived from an EMBL/GenBank/DDBJ whole genome shotgun (WGS) entry which is preliminary data.</text>
</comment>
<dbReference type="EMBL" id="JAUMVS010000027">
    <property type="protein sequence ID" value="MDO4841561.1"/>
    <property type="molecule type" value="Genomic_DNA"/>
</dbReference>
<accession>A0AA43RIP0</accession>